<dbReference type="Proteomes" id="UP001157091">
    <property type="component" value="Unassembled WGS sequence"/>
</dbReference>
<organism evidence="1 2">
    <name type="scientific">Luteimicrobium album</name>
    <dbReference type="NCBI Taxonomy" id="1054550"/>
    <lineage>
        <taxon>Bacteria</taxon>
        <taxon>Bacillati</taxon>
        <taxon>Actinomycetota</taxon>
        <taxon>Actinomycetes</taxon>
        <taxon>Micrococcales</taxon>
        <taxon>Luteimicrobium</taxon>
    </lineage>
</organism>
<accession>A0ABQ6HXZ0</accession>
<sequence>MGAAGLDHAGPRVALGLEDLGEVGERGDEVADDAGGRGDVHGRREDVVGRLGRVDVVVRVDAAAQAAGGEGREDLVGVHVRRRAGAGLVDVDGEVAVVRTGRHGVGGRDDGVRDVLVEDAELGVGAGGGLLDAGERLDVRALEGRAGDGEVLDGALRLGPVQGGRGDPHLAHGVVLDAVLGGTRAVALDCGR</sequence>
<name>A0ABQ6HXZ0_9MICO</name>
<keyword evidence="2" id="KW-1185">Reference proteome</keyword>
<evidence type="ECO:0000313" key="1">
    <source>
        <dbReference type="EMBL" id="GMA22440.1"/>
    </source>
</evidence>
<evidence type="ECO:0000313" key="2">
    <source>
        <dbReference type="Proteomes" id="UP001157091"/>
    </source>
</evidence>
<reference evidence="2" key="1">
    <citation type="journal article" date="2019" name="Int. J. Syst. Evol. Microbiol.">
        <title>The Global Catalogue of Microorganisms (GCM) 10K type strain sequencing project: providing services to taxonomists for standard genome sequencing and annotation.</title>
        <authorList>
            <consortium name="The Broad Institute Genomics Platform"/>
            <consortium name="The Broad Institute Genome Sequencing Center for Infectious Disease"/>
            <person name="Wu L."/>
            <person name="Ma J."/>
        </authorList>
    </citation>
    <scope>NUCLEOTIDE SEQUENCE [LARGE SCALE GENOMIC DNA]</scope>
    <source>
        <strain evidence="2">NBRC 106348</strain>
    </source>
</reference>
<comment type="caution">
    <text evidence="1">The sequence shown here is derived from an EMBL/GenBank/DDBJ whole genome shotgun (WGS) entry which is preliminary data.</text>
</comment>
<dbReference type="EMBL" id="BSUK01000001">
    <property type="protein sequence ID" value="GMA22440.1"/>
    <property type="molecule type" value="Genomic_DNA"/>
</dbReference>
<protein>
    <submittedName>
        <fullName evidence="1">Uncharacterized protein</fullName>
    </submittedName>
</protein>
<gene>
    <name evidence="1" type="ORF">GCM10025864_01990</name>
</gene>
<proteinExistence type="predicted"/>